<dbReference type="PROSITE" id="PS00018">
    <property type="entry name" value="EF_HAND_1"/>
    <property type="match status" value="3"/>
</dbReference>
<feature type="domain" description="EF-hand" evidence="2">
    <location>
        <begin position="104"/>
        <end position="133"/>
    </location>
</feature>
<gene>
    <name evidence="3" type="ORF">GQ607_017973</name>
</gene>
<dbReference type="InterPro" id="IPR011992">
    <property type="entry name" value="EF-hand-dom_pair"/>
</dbReference>
<accession>A0A8H3VVQ1</accession>
<keyword evidence="4" id="KW-1185">Reference proteome</keyword>
<evidence type="ECO:0000259" key="2">
    <source>
        <dbReference type="PROSITE" id="PS50222"/>
    </source>
</evidence>
<dbReference type="Gene3D" id="1.10.238.10">
    <property type="entry name" value="EF-hand"/>
    <property type="match status" value="1"/>
</dbReference>
<dbReference type="PROSITE" id="PS50222">
    <property type="entry name" value="EF_HAND_2"/>
    <property type="match status" value="2"/>
</dbReference>
<name>A0A8H3VVQ1_9PEZI</name>
<keyword evidence="1" id="KW-0106">Calcium</keyword>
<proteinExistence type="predicted"/>
<dbReference type="EMBL" id="WOWK01000478">
    <property type="protein sequence ID" value="KAF0314795.1"/>
    <property type="molecule type" value="Genomic_DNA"/>
</dbReference>
<sequence>MSDFRRKKLLHVFNVFFDVNKSGTIEKKDFEIAVERICKNRGWDESNPKTQETKEILCKVWEGLRSKADLNQDDQVTHEEWVNMWDEYAKNPEKALDWQNRYRDFMFDLEDTSGDGTIDEMEFKNLCVSYGLNADASVAAFNKFTSNNTVEITREVFAKLWIEFFTTEDPNAPGNFIFGEIAA</sequence>
<dbReference type="SUPFAM" id="SSF47473">
    <property type="entry name" value="EF-hand"/>
    <property type="match status" value="1"/>
</dbReference>
<dbReference type="AlphaFoldDB" id="A0A8H3VVQ1"/>
<reference evidence="3 4" key="1">
    <citation type="submission" date="2019-12" db="EMBL/GenBank/DDBJ databases">
        <title>A genome sequence resource for the geographically widespread anthracnose pathogen Colletotrichum asianum.</title>
        <authorList>
            <person name="Meng Y."/>
        </authorList>
    </citation>
    <scope>NUCLEOTIDE SEQUENCE [LARGE SCALE GENOMIC DNA]</scope>
    <source>
        <strain evidence="3 4">ICMP 18580</strain>
    </source>
</reference>
<protein>
    <recommendedName>
        <fullName evidence="2">EF-hand domain-containing protein</fullName>
    </recommendedName>
</protein>
<organism evidence="3 4">
    <name type="scientific">Colletotrichum asianum</name>
    <dbReference type="NCBI Taxonomy" id="702518"/>
    <lineage>
        <taxon>Eukaryota</taxon>
        <taxon>Fungi</taxon>
        <taxon>Dikarya</taxon>
        <taxon>Ascomycota</taxon>
        <taxon>Pezizomycotina</taxon>
        <taxon>Sordariomycetes</taxon>
        <taxon>Hypocreomycetidae</taxon>
        <taxon>Glomerellales</taxon>
        <taxon>Glomerellaceae</taxon>
        <taxon>Colletotrichum</taxon>
        <taxon>Colletotrichum gloeosporioides species complex</taxon>
    </lineage>
</organism>
<dbReference type="GO" id="GO:0005509">
    <property type="term" value="F:calcium ion binding"/>
    <property type="evidence" value="ECO:0007669"/>
    <property type="project" value="InterPro"/>
</dbReference>
<evidence type="ECO:0000313" key="3">
    <source>
        <dbReference type="EMBL" id="KAF0314795.1"/>
    </source>
</evidence>
<dbReference type="Proteomes" id="UP000434172">
    <property type="component" value="Unassembled WGS sequence"/>
</dbReference>
<evidence type="ECO:0000256" key="1">
    <source>
        <dbReference type="ARBA" id="ARBA00022837"/>
    </source>
</evidence>
<dbReference type="OrthoDB" id="9974725at2759"/>
<dbReference type="Pfam" id="PF13202">
    <property type="entry name" value="EF-hand_5"/>
    <property type="match status" value="2"/>
</dbReference>
<comment type="caution">
    <text evidence="3">The sequence shown here is derived from an EMBL/GenBank/DDBJ whole genome shotgun (WGS) entry which is preliminary data.</text>
</comment>
<dbReference type="InterPro" id="IPR002048">
    <property type="entry name" value="EF_hand_dom"/>
</dbReference>
<feature type="domain" description="EF-hand" evidence="2">
    <location>
        <begin position="17"/>
        <end position="40"/>
    </location>
</feature>
<dbReference type="InterPro" id="IPR018247">
    <property type="entry name" value="EF_Hand_1_Ca_BS"/>
</dbReference>
<evidence type="ECO:0000313" key="4">
    <source>
        <dbReference type="Proteomes" id="UP000434172"/>
    </source>
</evidence>